<name>A0A9P4MCI1_9PEZI</name>
<evidence type="ECO:0000313" key="2">
    <source>
        <dbReference type="EMBL" id="KAF2148770.1"/>
    </source>
</evidence>
<comment type="caution">
    <text evidence="2">The sequence shown here is derived from an EMBL/GenBank/DDBJ whole genome shotgun (WGS) entry which is preliminary data.</text>
</comment>
<dbReference type="EMBL" id="ML996092">
    <property type="protein sequence ID" value="KAF2148770.1"/>
    <property type="molecule type" value="Genomic_DNA"/>
</dbReference>
<protein>
    <submittedName>
        <fullName evidence="2">Uncharacterized protein</fullName>
    </submittedName>
</protein>
<gene>
    <name evidence="2" type="ORF">K461DRAFT_297267</name>
</gene>
<dbReference type="OrthoDB" id="4820608at2759"/>
<proteinExistence type="predicted"/>
<keyword evidence="1" id="KW-0732">Signal</keyword>
<sequence length="206" mass="22246">MKSVAYLLTLATVCAATVLPQPLDKRNDIWFKDTFDERNVTATILGSSAVGLYHDLQYGGARINRPLATSGLSPRSGAQFALTTVVTDIRAGNVTLAAFNTLTRGPGVKSFDLQSFYWGLETGLTATSTLAQAGTISVTAYDLKGNKISETFGFVPARLVQAPLHEVILSKRFEHLQNATFAVESAELTTLRANVALDDVVHVNHY</sequence>
<evidence type="ECO:0000313" key="3">
    <source>
        <dbReference type="Proteomes" id="UP000799439"/>
    </source>
</evidence>
<organism evidence="2 3">
    <name type="scientific">Myriangium duriaei CBS 260.36</name>
    <dbReference type="NCBI Taxonomy" id="1168546"/>
    <lineage>
        <taxon>Eukaryota</taxon>
        <taxon>Fungi</taxon>
        <taxon>Dikarya</taxon>
        <taxon>Ascomycota</taxon>
        <taxon>Pezizomycotina</taxon>
        <taxon>Dothideomycetes</taxon>
        <taxon>Dothideomycetidae</taxon>
        <taxon>Myriangiales</taxon>
        <taxon>Myriangiaceae</taxon>
        <taxon>Myriangium</taxon>
    </lineage>
</organism>
<keyword evidence="3" id="KW-1185">Reference proteome</keyword>
<evidence type="ECO:0000256" key="1">
    <source>
        <dbReference type="SAM" id="SignalP"/>
    </source>
</evidence>
<feature type="chain" id="PRO_5040286436" evidence="1">
    <location>
        <begin position="17"/>
        <end position="206"/>
    </location>
</feature>
<dbReference type="Proteomes" id="UP000799439">
    <property type="component" value="Unassembled WGS sequence"/>
</dbReference>
<accession>A0A9P4MCI1</accession>
<reference evidence="2" key="1">
    <citation type="journal article" date="2020" name="Stud. Mycol.">
        <title>101 Dothideomycetes genomes: a test case for predicting lifestyles and emergence of pathogens.</title>
        <authorList>
            <person name="Haridas S."/>
            <person name="Albert R."/>
            <person name="Binder M."/>
            <person name="Bloem J."/>
            <person name="Labutti K."/>
            <person name="Salamov A."/>
            <person name="Andreopoulos B."/>
            <person name="Baker S."/>
            <person name="Barry K."/>
            <person name="Bills G."/>
            <person name="Bluhm B."/>
            <person name="Cannon C."/>
            <person name="Castanera R."/>
            <person name="Culley D."/>
            <person name="Daum C."/>
            <person name="Ezra D."/>
            <person name="Gonzalez J."/>
            <person name="Henrissat B."/>
            <person name="Kuo A."/>
            <person name="Liang C."/>
            <person name="Lipzen A."/>
            <person name="Lutzoni F."/>
            <person name="Magnuson J."/>
            <person name="Mondo S."/>
            <person name="Nolan M."/>
            <person name="Ohm R."/>
            <person name="Pangilinan J."/>
            <person name="Park H.-J."/>
            <person name="Ramirez L."/>
            <person name="Alfaro M."/>
            <person name="Sun H."/>
            <person name="Tritt A."/>
            <person name="Yoshinaga Y."/>
            <person name="Zwiers L.-H."/>
            <person name="Turgeon B."/>
            <person name="Goodwin S."/>
            <person name="Spatafora J."/>
            <person name="Crous P."/>
            <person name="Grigoriev I."/>
        </authorList>
    </citation>
    <scope>NUCLEOTIDE SEQUENCE</scope>
    <source>
        <strain evidence="2">CBS 260.36</strain>
    </source>
</reference>
<dbReference type="AlphaFoldDB" id="A0A9P4MCI1"/>
<feature type="signal peptide" evidence="1">
    <location>
        <begin position="1"/>
        <end position="16"/>
    </location>
</feature>